<dbReference type="Gene3D" id="3.20.20.220">
    <property type="match status" value="1"/>
</dbReference>
<dbReference type="EMBL" id="JACLAW010000007">
    <property type="protein sequence ID" value="MBC2666014.1"/>
    <property type="molecule type" value="Genomic_DNA"/>
</dbReference>
<evidence type="ECO:0000313" key="10">
    <source>
        <dbReference type="EMBL" id="MBC2666014.1"/>
    </source>
</evidence>
<comment type="pathway">
    <text evidence="2 9">One-carbon metabolism; tetrahydrofolate interconversion.</text>
</comment>
<dbReference type="Proteomes" id="UP000566813">
    <property type="component" value="Unassembled WGS sequence"/>
</dbReference>
<accession>A0A7X1KLW8</accession>
<comment type="similarity">
    <text evidence="3 9">Belongs to the methylenetetrahydrofolate reductase family.</text>
</comment>
<evidence type="ECO:0000256" key="9">
    <source>
        <dbReference type="RuleBase" id="RU003862"/>
    </source>
</evidence>
<dbReference type="GO" id="GO:0106312">
    <property type="term" value="F:methylenetetrahydrofolate reductase (NADH) activity"/>
    <property type="evidence" value="ECO:0007669"/>
    <property type="project" value="UniProtKB-EC"/>
</dbReference>
<dbReference type="Pfam" id="PF02219">
    <property type="entry name" value="MTHFR"/>
    <property type="match status" value="1"/>
</dbReference>
<evidence type="ECO:0000256" key="8">
    <source>
        <dbReference type="ARBA" id="ARBA00048628"/>
    </source>
</evidence>
<protein>
    <recommendedName>
        <fullName evidence="9">Methylenetetrahydrofolate reductase</fullName>
    </recommendedName>
</protein>
<dbReference type="SUPFAM" id="SSF51730">
    <property type="entry name" value="FAD-linked oxidoreductase"/>
    <property type="match status" value="1"/>
</dbReference>
<evidence type="ECO:0000256" key="1">
    <source>
        <dbReference type="ARBA" id="ARBA00001974"/>
    </source>
</evidence>
<dbReference type="GO" id="GO:0005829">
    <property type="term" value="C:cytosol"/>
    <property type="evidence" value="ECO:0007669"/>
    <property type="project" value="TreeGrafter"/>
</dbReference>
<dbReference type="PANTHER" id="PTHR45754:SF3">
    <property type="entry name" value="METHYLENETETRAHYDROFOLATE REDUCTASE (NADPH)"/>
    <property type="match status" value="1"/>
</dbReference>
<comment type="caution">
    <text evidence="10">The sequence shown here is derived from an EMBL/GenBank/DDBJ whole genome shotgun (WGS) entry which is preliminary data.</text>
</comment>
<reference evidence="10 11" key="1">
    <citation type="submission" date="2020-08" db="EMBL/GenBank/DDBJ databases">
        <title>The genome sequence of type strain Novosphingobium flavum NBRC 111647.</title>
        <authorList>
            <person name="Liu Y."/>
        </authorList>
    </citation>
    <scope>NUCLEOTIDE SEQUENCE [LARGE SCALE GENOMIC DNA]</scope>
    <source>
        <strain evidence="10 11">NBRC 111647</strain>
    </source>
</reference>
<dbReference type="PANTHER" id="PTHR45754">
    <property type="entry name" value="METHYLENETETRAHYDROFOLATE REDUCTASE"/>
    <property type="match status" value="1"/>
</dbReference>
<evidence type="ECO:0000256" key="3">
    <source>
        <dbReference type="ARBA" id="ARBA00006743"/>
    </source>
</evidence>
<sequence>MIPLNQLFADYSIEATAKDAALLGALGKEPARPAEVFVPWLPEEGDAARIAACVAVRAQGFEPVPHISARRIESLEALDRLLGALRAEAGATRLFLIAGDLSRPSGPFSDSLSVIETGLIERHGFTSVGIAGHPDDHPDVPDEVLWQAMADKLAALKARGLAAQVVTQFSFDAQRVVSWLAEVRARGHHVPVRIGIPGPAGVRVLLRFATRCGVAASASAVAKYGLSLGRLLGDAGPDRFLVDLGKGLAAGGLGAVRLHVFPFGGFAKFAGWLGAALQEPERA</sequence>
<dbReference type="InterPro" id="IPR029041">
    <property type="entry name" value="FAD-linked_oxidoreductase-like"/>
</dbReference>
<dbReference type="AlphaFoldDB" id="A0A7X1KLW8"/>
<keyword evidence="4 9" id="KW-0285">Flavoprotein</keyword>
<dbReference type="UniPathway" id="UPA00193"/>
<comment type="pathway">
    <text evidence="7">Amino-acid biosynthesis; L-methionine biosynthesis via de novo pathway.</text>
</comment>
<dbReference type="InterPro" id="IPR003171">
    <property type="entry name" value="Mehydrof_redctse-like"/>
</dbReference>
<gene>
    <name evidence="10" type="ORF">H7F51_10790</name>
</gene>
<organism evidence="10 11">
    <name type="scientific">Novosphingobium flavum</name>
    <dbReference type="NCBI Taxonomy" id="1778672"/>
    <lineage>
        <taxon>Bacteria</taxon>
        <taxon>Pseudomonadati</taxon>
        <taxon>Pseudomonadota</taxon>
        <taxon>Alphaproteobacteria</taxon>
        <taxon>Sphingomonadales</taxon>
        <taxon>Sphingomonadaceae</taxon>
        <taxon>Novosphingobium</taxon>
    </lineage>
</organism>
<dbReference type="GO" id="GO:0035999">
    <property type="term" value="P:tetrahydrofolate interconversion"/>
    <property type="evidence" value="ECO:0007669"/>
    <property type="project" value="UniProtKB-UniPathway"/>
</dbReference>
<dbReference type="GO" id="GO:0071949">
    <property type="term" value="F:FAD binding"/>
    <property type="evidence" value="ECO:0007669"/>
    <property type="project" value="TreeGrafter"/>
</dbReference>
<evidence type="ECO:0000256" key="6">
    <source>
        <dbReference type="ARBA" id="ARBA00023002"/>
    </source>
</evidence>
<keyword evidence="11" id="KW-1185">Reference proteome</keyword>
<evidence type="ECO:0000256" key="2">
    <source>
        <dbReference type="ARBA" id="ARBA00004777"/>
    </source>
</evidence>
<evidence type="ECO:0000256" key="7">
    <source>
        <dbReference type="ARBA" id="ARBA00034478"/>
    </source>
</evidence>
<evidence type="ECO:0000256" key="5">
    <source>
        <dbReference type="ARBA" id="ARBA00022827"/>
    </source>
</evidence>
<keyword evidence="5 9" id="KW-0274">FAD</keyword>
<evidence type="ECO:0000256" key="4">
    <source>
        <dbReference type="ARBA" id="ARBA00022630"/>
    </source>
</evidence>
<dbReference type="RefSeq" id="WP_185664317.1">
    <property type="nucleotide sequence ID" value="NZ_JACLAW010000007.1"/>
</dbReference>
<comment type="catalytic activity">
    <reaction evidence="8">
        <text>(6S)-5-methyl-5,6,7,8-tetrahydrofolate + NAD(+) = (6R)-5,10-methylene-5,6,7,8-tetrahydrofolate + NADH + H(+)</text>
        <dbReference type="Rhea" id="RHEA:19821"/>
        <dbReference type="ChEBI" id="CHEBI:15378"/>
        <dbReference type="ChEBI" id="CHEBI:15636"/>
        <dbReference type="ChEBI" id="CHEBI:18608"/>
        <dbReference type="ChEBI" id="CHEBI:57540"/>
        <dbReference type="ChEBI" id="CHEBI:57945"/>
        <dbReference type="EC" id="1.5.1.54"/>
    </reaction>
    <physiologicalReaction direction="right-to-left" evidence="8">
        <dbReference type="Rhea" id="RHEA:19823"/>
    </physiologicalReaction>
</comment>
<keyword evidence="6 9" id="KW-0560">Oxidoreductase</keyword>
<evidence type="ECO:0000313" key="11">
    <source>
        <dbReference type="Proteomes" id="UP000566813"/>
    </source>
</evidence>
<comment type="cofactor">
    <cofactor evidence="1 9">
        <name>FAD</name>
        <dbReference type="ChEBI" id="CHEBI:57692"/>
    </cofactor>
</comment>
<proteinExistence type="inferred from homology"/>
<name>A0A7X1KLW8_9SPHN</name>
<dbReference type="GO" id="GO:0009086">
    <property type="term" value="P:methionine biosynthetic process"/>
    <property type="evidence" value="ECO:0007669"/>
    <property type="project" value="TreeGrafter"/>
</dbReference>